<dbReference type="SUPFAM" id="SSF52499">
    <property type="entry name" value="Isochorismatase-like hydrolases"/>
    <property type="match status" value="1"/>
</dbReference>
<evidence type="ECO:0000313" key="2">
    <source>
        <dbReference type="Proteomes" id="UP000317093"/>
    </source>
</evidence>
<accession>A0A518B0E3</accession>
<name>A0A518B0E3_9BACT</name>
<dbReference type="OrthoDB" id="9940806at2"/>
<dbReference type="Proteomes" id="UP000317093">
    <property type="component" value="Chromosome"/>
</dbReference>
<protein>
    <recommendedName>
        <fullName evidence="3">Isochorismatase family protein</fullName>
    </recommendedName>
</protein>
<dbReference type="EMBL" id="CP036279">
    <property type="protein sequence ID" value="QDU60424.1"/>
    <property type="molecule type" value="Genomic_DNA"/>
</dbReference>
<proteinExistence type="predicted"/>
<dbReference type="Gene3D" id="3.40.50.850">
    <property type="entry name" value="Isochorismatase-like"/>
    <property type="match status" value="1"/>
</dbReference>
<dbReference type="KEGG" id="knv:Pan216_12630"/>
<dbReference type="RefSeq" id="WP_145256219.1">
    <property type="nucleotide sequence ID" value="NZ_CP036279.1"/>
</dbReference>
<evidence type="ECO:0000313" key="1">
    <source>
        <dbReference type="EMBL" id="QDU60424.1"/>
    </source>
</evidence>
<dbReference type="InterPro" id="IPR036380">
    <property type="entry name" value="Isochorismatase-like_sf"/>
</dbReference>
<gene>
    <name evidence="1" type="ORF">Pan216_12630</name>
</gene>
<organism evidence="1 2">
    <name type="scientific">Kolteria novifilia</name>
    <dbReference type="NCBI Taxonomy" id="2527975"/>
    <lineage>
        <taxon>Bacteria</taxon>
        <taxon>Pseudomonadati</taxon>
        <taxon>Planctomycetota</taxon>
        <taxon>Planctomycetia</taxon>
        <taxon>Kolteriales</taxon>
        <taxon>Kolteriaceae</taxon>
        <taxon>Kolteria</taxon>
    </lineage>
</organism>
<keyword evidence="2" id="KW-1185">Reference proteome</keyword>
<reference evidence="1 2" key="1">
    <citation type="submission" date="2019-02" db="EMBL/GenBank/DDBJ databases">
        <title>Deep-cultivation of Planctomycetes and their phenomic and genomic characterization uncovers novel biology.</title>
        <authorList>
            <person name="Wiegand S."/>
            <person name="Jogler M."/>
            <person name="Boedeker C."/>
            <person name="Pinto D."/>
            <person name="Vollmers J."/>
            <person name="Rivas-Marin E."/>
            <person name="Kohn T."/>
            <person name="Peeters S.H."/>
            <person name="Heuer A."/>
            <person name="Rast P."/>
            <person name="Oberbeckmann S."/>
            <person name="Bunk B."/>
            <person name="Jeske O."/>
            <person name="Meyerdierks A."/>
            <person name="Storesund J.E."/>
            <person name="Kallscheuer N."/>
            <person name="Luecker S."/>
            <person name="Lage O.M."/>
            <person name="Pohl T."/>
            <person name="Merkel B.J."/>
            <person name="Hornburger P."/>
            <person name="Mueller R.-W."/>
            <person name="Bruemmer F."/>
            <person name="Labrenz M."/>
            <person name="Spormann A.M."/>
            <person name="Op den Camp H."/>
            <person name="Overmann J."/>
            <person name="Amann R."/>
            <person name="Jetten M.S.M."/>
            <person name="Mascher T."/>
            <person name="Medema M.H."/>
            <person name="Devos D.P."/>
            <person name="Kaster A.-K."/>
            <person name="Ovreas L."/>
            <person name="Rohde M."/>
            <person name="Galperin M.Y."/>
            <person name="Jogler C."/>
        </authorList>
    </citation>
    <scope>NUCLEOTIDE SEQUENCE [LARGE SCALE GENOMIC DNA]</scope>
    <source>
        <strain evidence="1 2">Pan216</strain>
    </source>
</reference>
<evidence type="ECO:0008006" key="3">
    <source>
        <dbReference type="Google" id="ProtNLM"/>
    </source>
</evidence>
<dbReference type="AlphaFoldDB" id="A0A518B0E3"/>
<sequence>MTFPLGFFDVDCREVNEERNGFTIRPRAAPLAPRLERLYALARERSFPLVFCSCLGGRLLEEGDIPEVLYIPDKPERREWEQQISSHREFYLQKRRRGDPETNIALQAFDVLNTNANAARLFKLLDVEEWIVFGNGFNACVNSGARGLLKAGQRVCLLKDVTVMGAAKYGGTEESRLRVIDELESLDVRTTTFDPFMASLTP</sequence>